<dbReference type="InterPro" id="IPR052200">
    <property type="entry name" value="Protoporphyrinogen_IX_DH"/>
</dbReference>
<organism evidence="2 3">
    <name type="scientific">Neobacillus notoginsengisoli</name>
    <dbReference type="NCBI Taxonomy" id="1578198"/>
    <lineage>
        <taxon>Bacteria</taxon>
        <taxon>Bacillati</taxon>
        <taxon>Bacillota</taxon>
        <taxon>Bacilli</taxon>
        <taxon>Bacillales</taxon>
        <taxon>Bacillaceae</taxon>
        <taxon>Neobacillus</taxon>
    </lineage>
</organism>
<dbReference type="GO" id="GO:0070819">
    <property type="term" value="F:menaquinone-dependent protoporphyrinogen oxidase activity"/>
    <property type="evidence" value="ECO:0007669"/>
    <property type="project" value="TreeGrafter"/>
</dbReference>
<dbReference type="Proteomes" id="UP000284416">
    <property type="component" value="Unassembled WGS sequence"/>
</dbReference>
<name>A0A417YVS4_9BACI</name>
<dbReference type="GO" id="GO:0010181">
    <property type="term" value="F:FMN binding"/>
    <property type="evidence" value="ECO:0007669"/>
    <property type="project" value="TreeGrafter"/>
</dbReference>
<dbReference type="Gene3D" id="3.40.50.360">
    <property type="match status" value="1"/>
</dbReference>
<reference evidence="2 3" key="1">
    <citation type="journal article" date="2017" name="Int. J. Syst. Evol. Microbiol.">
        <title>Bacillus notoginsengisoli sp. nov., a novel bacterium isolated from the rhizosphere of Panax notoginseng.</title>
        <authorList>
            <person name="Zhang M.Y."/>
            <person name="Cheng J."/>
            <person name="Cai Y."/>
            <person name="Zhang T.Y."/>
            <person name="Wu Y.Y."/>
            <person name="Manikprabhu D."/>
            <person name="Li W.J."/>
            <person name="Zhang Y.X."/>
        </authorList>
    </citation>
    <scope>NUCLEOTIDE SEQUENCE [LARGE SCALE GENOMIC DNA]</scope>
    <source>
        <strain evidence="2 3">JCM 30743</strain>
    </source>
</reference>
<dbReference type="AlphaFoldDB" id="A0A417YVS4"/>
<dbReference type="PANTHER" id="PTHR38030:SF2">
    <property type="entry name" value="PROTOPORPHYRINOGEN IX DEHYDROGENASE [QUINONE]"/>
    <property type="match status" value="1"/>
</dbReference>
<evidence type="ECO:0000259" key="1">
    <source>
        <dbReference type="Pfam" id="PF12724"/>
    </source>
</evidence>
<proteinExistence type="predicted"/>
<dbReference type="EMBL" id="QWEG01000004">
    <property type="protein sequence ID" value="RHW41482.1"/>
    <property type="molecule type" value="Genomic_DNA"/>
</dbReference>
<dbReference type="GO" id="GO:0006783">
    <property type="term" value="P:heme biosynthetic process"/>
    <property type="evidence" value="ECO:0007669"/>
    <property type="project" value="TreeGrafter"/>
</dbReference>
<dbReference type="OrthoDB" id="2146857at2"/>
<evidence type="ECO:0000313" key="3">
    <source>
        <dbReference type="Proteomes" id="UP000284416"/>
    </source>
</evidence>
<feature type="domain" description="Flavodoxin" evidence="1">
    <location>
        <begin position="4"/>
        <end position="143"/>
    </location>
</feature>
<protein>
    <submittedName>
        <fullName evidence="2">Flavodoxin</fullName>
    </submittedName>
</protein>
<gene>
    <name evidence="2" type="ORF">D1B31_07095</name>
</gene>
<dbReference type="PANTHER" id="PTHR38030">
    <property type="entry name" value="PROTOPORPHYRINOGEN IX DEHYDROGENASE [MENAQUINONE]"/>
    <property type="match status" value="1"/>
</dbReference>
<dbReference type="SUPFAM" id="SSF52218">
    <property type="entry name" value="Flavoproteins"/>
    <property type="match status" value="1"/>
</dbReference>
<dbReference type="RefSeq" id="WP_118920066.1">
    <property type="nucleotide sequence ID" value="NZ_QWEG01000004.1"/>
</dbReference>
<evidence type="ECO:0000313" key="2">
    <source>
        <dbReference type="EMBL" id="RHW41482.1"/>
    </source>
</evidence>
<accession>A0A417YVS4</accession>
<sequence length="159" mass="18166">MRNLILFETKHGAVEHAGALLADMLEGETRTARVSRGNIPPLDQFDTIILGGSIYFGKIQKALSIFMARHQEELLKKRLGLFICGAHPDQNEREKELRESFPEKLREHAVAKDILGFQIHFQSLNLLEKSIVKSILRLKEDKEAIDREAIQAFAEKFRS</sequence>
<keyword evidence="3" id="KW-1185">Reference proteome</keyword>
<comment type="caution">
    <text evidence="2">The sequence shown here is derived from an EMBL/GenBank/DDBJ whole genome shotgun (WGS) entry which is preliminary data.</text>
</comment>
<dbReference type="Pfam" id="PF12724">
    <property type="entry name" value="Flavodoxin_5"/>
    <property type="match status" value="1"/>
</dbReference>
<dbReference type="InterPro" id="IPR026816">
    <property type="entry name" value="Flavodoxin_dom"/>
</dbReference>
<dbReference type="InterPro" id="IPR029039">
    <property type="entry name" value="Flavoprotein-like_sf"/>
</dbReference>